<dbReference type="STRING" id="1114972.FD35_GL001102"/>
<dbReference type="Proteomes" id="UP000051999">
    <property type="component" value="Unassembled WGS sequence"/>
</dbReference>
<keyword evidence="2" id="KW-1185">Reference proteome</keyword>
<protein>
    <submittedName>
        <fullName evidence="1">Uncharacterized protein</fullName>
    </submittedName>
</protein>
<evidence type="ECO:0000313" key="2">
    <source>
        <dbReference type="Proteomes" id="UP000051999"/>
    </source>
</evidence>
<gene>
    <name evidence="1" type="ORF">FD35_GL001102</name>
</gene>
<reference evidence="1 2" key="1">
    <citation type="journal article" date="2015" name="Genome Announc.">
        <title>Expanding the biotechnology potential of lactobacilli through comparative genomics of 213 strains and associated genera.</title>
        <authorList>
            <person name="Sun Z."/>
            <person name="Harris H.M."/>
            <person name="McCann A."/>
            <person name="Guo C."/>
            <person name="Argimon S."/>
            <person name="Zhang W."/>
            <person name="Yang X."/>
            <person name="Jeffery I.B."/>
            <person name="Cooney J.C."/>
            <person name="Kagawa T.F."/>
            <person name="Liu W."/>
            <person name="Song Y."/>
            <person name="Salvetti E."/>
            <person name="Wrobel A."/>
            <person name="Rasinkangas P."/>
            <person name="Parkhill J."/>
            <person name="Rea M.C."/>
            <person name="O'Sullivan O."/>
            <person name="Ritari J."/>
            <person name="Douillard F.P."/>
            <person name="Paul Ross R."/>
            <person name="Yang R."/>
            <person name="Briner A.E."/>
            <person name="Felis G.E."/>
            <person name="de Vos W.M."/>
            <person name="Barrangou R."/>
            <person name="Klaenhammer T.R."/>
            <person name="Caufield P.W."/>
            <person name="Cui Y."/>
            <person name="Zhang H."/>
            <person name="O'Toole P.W."/>
        </authorList>
    </citation>
    <scope>NUCLEOTIDE SEQUENCE [LARGE SCALE GENOMIC DNA]</scope>
    <source>
        <strain evidence="1 2">DSM 15814</strain>
    </source>
</reference>
<dbReference type="EMBL" id="AZFF01000019">
    <property type="protein sequence ID" value="KRL53467.1"/>
    <property type="molecule type" value="Genomic_DNA"/>
</dbReference>
<dbReference type="PATRIC" id="fig|1114972.6.peg.1117"/>
<sequence>MRHVNNAEVLAFLRAFKRALSRNDWEIVQRRVSYARITEMTPASIKQILFELTPDNYVHGPESDRNRTGEYVWIFHKDGEQVPNLYIKLKLVEGHAKVLSFHQSLYF</sequence>
<dbReference type="AlphaFoldDB" id="A0A0R1RIK6"/>
<dbReference type="eggNOG" id="ENOG5032GTV">
    <property type="taxonomic scope" value="Bacteria"/>
</dbReference>
<evidence type="ECO:0000313" key="1">
    <source>
        <dbReference type="EMBL" id="KRL53467.1"/>
    </source>
</evidence>
<accession>A0A0R1RIK6</accession>
<dbReference type="InterPro" id="IPR038493">
    <property type="entry name" value="MqsR_sf"/>
</dbReference>
<proteinExistence type="predicted"/>
<comment type="caution">
    <text evidence="1">The sequence shown here is derived from an EMBL/GenBank/DDBJ whole genome shotgun (WGS) entry which is preliminary data.</text>
</comment>
<dbReference type="Gene3D" id="3.30.2310.40">
    <property type="match status" value="1"/>
</dbReference>
<organism evidence="1 2">
    <name type="scientific">Furfurilactobacillus rossiae DSM 15814</name>
    <dbReference type="NCBI Taxonomy" id="1114972"/>
    <lineage>
        <taxon>Bacteria</taxon>
        <taxon>Bacillati</taxon>
        <taxon>Bacillota</taxon>
        <taxon>Bacilli</taxon>
        <taxon>Lactobacillales</taxon>
        <taxon>Lactobacillaceae</taxon>
        <taxon>Furfurilactobacillus</taxon>
    </lineage>
</organism>
<dbReference type="RefSeq" id="WP_017263062.1">
    <property type="nucleotide sequence ID" value="NZ_AUAW01000022.1"/>
</dbReference>
<name>A0A0R1RIK6_9LACO</name>